<dbReference type="InterPro" id="IPR018060">
    <property type="entry name" value="HTH_AraC"/>
</dbReference>
<reference evidence="7 8" key="1">
    <citation type="journal article" date="2010" name="Int. J. Syst. Evol. Microbiol.">
        <title>Vagococcus penaei sp. nov., isolated from spoilage microbiota of cooked shrimp (Penaeus vannamei).</title>
        <authorList>
            <person name="Jaffres E."/>
            <person name="Prevost H."/>
            <person name="Rossero A."/>
            <person name="Joffraud J.J."/>
            <person name="Dousset X."/>
        </authorList>
    </citation>
    <scope>NUCLEOTIDE SEQUENCE [LARGE SCALE GENOMIC DNA]</scope>
    <source>
        <strain evidence="7 8">CD276</strain>
    </source>
</reference>
<evidence type="ECO:0000256" key="2">
    <source>
        <dbReference type="ARBA" id="ARBA00023125"/>
    </source>
</evidence>
<evidence type="ECO:0000259" key="6">
    <source>
        <dbReference type="PROSITE" id="PS50110"/>
    </source>
</evidence>
<protein>
    <recommendedName>
        <fullName evidence="9">HTH araC/xylS-type domain-containing protein</fullName>
    </recommendedName>
</protein>
<keyword evidence="1" id="KW-0805">Transcription regulation</keyword>
<dbReference type="AlphaFoldDB" id="A0A1Q2D8F2"/>
<dbReference type="InterPro" id="IPR020449">
    <property type="entry name" value="Tscrpt_reg_AraC-type_HTH"/>
</dbReference>
<accession>A0A1Q2D8F2</accession>
<keyword evidence="4" id="KW-0597">Phosphoprotein</keyword>
<dbReference type="SMART" id="SM00342">
    <property type="entry name" value="HTH_ARAC"/>
    <property type="match status" value="1"/>
</dbReference>
<name>A0A1Q2D8F2_9ENTE</name>
<dbReference type="RefSeq" id="WP_161485567.1">
    <property type="nucleotide sequence ID" value="NZ_CP019609.1"/>
</dbReference>
<keyword evidence="3" id="KW-0804">Transcription</keyword>
<dbReference type="PRINTS" id="PR00032">
    <property type="entry name" value="HTHARAC"/>
</dbReference>
<organism evidence="7 8">
    <name type="scientific">Vagococcus penaei</name>
    <dbReference type="NCBI Taxonomy" id="633807"/>
    <lineage>
        <taxon>Bacteria</taxon>
        <taxon>Bacillati</taxon>
        <taxon>Bacillota</taxon>
        <taxon>Bacilli</taxon>
        <taxon>Lactobacillales</taxon>
        <taxon>Enterococcaceae</taxon>
        <taxon>Vagococcus</taxon>
    </lineage>
</organism>
<dbReference type="InterPro" id="IPR011006">
    <property type="entry name" value="CheY-like_superfamily"/>
</dbReference>
<feature type="domain" description="HTH araC/xylS-type" evidence="5">
    <location>
        <begin position="144"/>
        <end position="242"/>
    </location>
</feature>
<evidence type="ECO:0000256" key="4">
    <source>
        <dbReference type="PROSITE-ProRule" id="PRU00169"/>
    </source>
</evidence>
<dbReference type="PROSITE" id="PS00041">
    <property type="entry name" value="HTH_ARAC_FAMILY_1"/>
    <property type="match status" value="1"/>
</dbReference>
<dbReference type="InterPro" id="IPR009057">
    <property type="entry name" value="Homeodomain-like_sf"/>
</dbReference>
<dbReference type="EMBL" id="CP019609">
    <property type="protein sequence ID" value="AQP54698.1"/>
    <property type="molecule type" value="Genomic_DNA"/>
</dbReference>
<dbReference type="GO" id="GO:0003700">
    <property type="term" value="F:DNA-binding transcription factor activity"/>
    <property type="evidence" value="ECO:0007669"/>
    <property type="project" value="InterPro"/>
</dbReference>
<sequence length="250" mass="29078">MCNILIVSSNMTLKSQLDYLFKKYFVNVFILPQADNSEQAIHICQSTIPEIILYDLSLNDDVFILHDSLTNKFPNLRAIYIDSSENFPNIQKVIRSGGIDYLVEPLNESDTLNSIHRAIISLNHISLLNYQKQSTNSTAHNAVLPLIQFIHKNFQKEISLDELANYMHLNKNYICQLFKKEVGMTFKTYLSNYRVEQAKKLLRETDWALCDISDYIGYADPAYFSRQFKKIEGISPTDYRDYYKKNFALV</sequence>
<dbReference type="InterPro" id="IPR018062">
    <property type="entry name" value="HTH_AraC-typ_CS"/>
</dbReference>
<feature type="domain" description="Response regulatory" evidence="6">
    <location>
        <begin position="3"/>
        <end position="119"/>
    </location>
</feature>
<feature type="modified residue" description="4-aspartylphosphate" evidence="4">
    <location>
        <position position="55"/>
    </location>
</feature>
<evidence type="ECO:0000256" key="1">
    <source>
        <dbReference type="ARBA" id="ARBA00023015"/>
    </source>
</evidence>
<evidence type="ECO:0000259" key="5">
    <source>
        <dbReference type="PROSITE" id="PS01124"/>
    </source>
</evidence>
<dbReference type="Pfam" id="PF12833">
    <property type="entry name" value="HTH_18"/>
    <property type="match status" value="1"/>
</dbReference>
<dbReference type="SUPFAM" id="SSF46689">
    <property type="entry name" value="Homeodomain-like"/>
    <property type="match status" value="2"/>
</dbReference>
<dbReference type="PANTHER" id="PTHR43280">
    <property type="entry name" value="ARAC-FAMILY TRANSCRIPTIONAL REGULATOR"/>
    <property type="match status" value="1"/>
</dbReference>
<dbReference type="SUPFAM" id="SSF52172">
    <property type="entry name" value="CheY-like"/>
    <property type="match status" value="1"/>
</dbReference>
<dbReference type="KEGG" id="vpi:BW732_11085"/>
<gene>
    <name evidence="7" type="ORF">BW732_11085</name>
</gene>
<evidence type="ECO:0000313" key="7">
    <source>
        <dbReference type="EMBL" id="AQP54698.1"/>
    </source>
</evidence>
<dbReference type="Gene3D" id="1.10.10.60">
    <property type="entry name" value="Homeodomain-like"/>
    <property type="match status" value="2"/>
</dbReference>
<dbReference type="InterPro" id="IPR001789">
    <property type="entry name" value="Sig_transdc_resp-reg_receiver"/>
</dbReference>
<keyword evidence="2" id="KW-0238">DNA-binding</keyword>
<evidence type="ECO:0000256" key="3">
    <source>
        <dbReference type="ARBA" id="ARBA00023163"/>
    </source>
</evidence>
<proteinExistence type="predicted"/>
<evidence type="ECO:0008006" key="9">
    <source>
        <dbReference type="Google" id="ProtNLM"/>
    </source>
</evidence>
<dbReference type="Gene3D" id="3.40.50.2300">
    <property type="match status" value="1"/>
</dbReference>
<dbReference type="GO" id="GO:0000160">
    <property type="term" value="P:phosphorelay signal transduction system"/>
    <property type="evidence" value="ECO:0007669"/>
    <property type="project" value="InterPro"/>
</dbReference>
<dbReference type="PROSITE" id="PS01124">
    <property type="entry name" value="HTH_ARAC_FAMILY_2"/>
    <property type="match status" value="1"/>
</dbReference>
<dbReference type="PROSITE" id="PS50110">
    <property type="entry name" value="RESPONSE_REGULATORY"/>
    <property type="match status" value="1"/>
</dbReference>
<evidence type="ECO:0000313" key="8">
    <source>
        <dbReference type="Proteomes" id="UP000188246"/>
    </source>
</evidence>
<dbReference type="GO" id="GO:0043565">
    <property type="term" value="F:sequence-specific DNA binding"/>
    <property type="evidence" value="ECO:0007669"/>
    <property type="project" value="InterPro"/>
</dbReference>
<dbReference type="STRING" id="633807.BW732_11085"/>
<dbReference type="Proteomes" id="UP000188246">
    <property type="component" value="Chromosome"/>
</dbReference>
<keyword evidence="8" id="KW-1185">Reference proteome</keyword>
<dbReference type="PANTHER" id="PTHR43280:SF28">
    <property type="entry name" value="HTH-TYPE TRANSCRIPTIONAL ACTIVATOR RHAS"/>
    <property type="match status" value="1"/>
</dbReference>